<evidence type="ECO:0000313" key="2">
    <source>
        <dbReference type="EMBL" id="KAB8212661.1"/>
    </source>
</evidence>
<protein>
    <submittedName>
        <fullName evidence="2">Uncharacterized protein</fullName>
    </submittedName>
</protein>
<evidence type="ECO:0000256" key="1">
    <source>
        <dbReference type="SAM" id="SignalP"/>
    </source>
</evidence>
<gene>
    <name evidence="2" type="ORF">BDV33DRAFT_186361</name>
</gene>
<keyword evidence="1" id="KW-0732">Signal</keyword>
<name>A0A5N6E529_9EURO</name>
<reference evidence="2 3" key="1">
    <citation type="submission" date="2019-04" db="EMBL/GenBank/DDBJ databases">
        <title>Fungal friends and foes A comparative genomics study of 23 Aspergillus species from section Flavi.</title>
        <authorList>
            <consortium name="DOE Joint Genome Institute"/>
            <person name="Kjaerbolling I."/>
            <person name="Vesth T.C."/>
            <person name="Frisvad J.C."/>
            <person name="Nybo J.L."/>
            <person name="Theobald S."/>
            <person name="Kildgaard S."/>
            <person name="Petersen T.I."/>
            <person name="Kuo A."/>
            <person name="Sato A."/>
            <person name="Lyhne E.K."/>
            <person name="Kogle M.E."/>
            <person name="Wiebenga A."/>
            <person name="Kun R.S."/>
            <person name="Lubbers R.J."/>
            <person name="Makela M.R."/>
            <person name="Barry K."/>
            <person name="Chovatia M."/>
            <person name="Clum A."/>
            <person name="Daum C."/>
            <person name="Haridas S."/>
            <person name="He G."/>
            <person name="LaButti K."/>
            <person name="Lipzen A."/>
            <person name="Mondo S."/>
            <person name="Pangilinan J."/>
            <person name="Riley R."/>
            <person name="Salamov A."/>
            <person name="Simmons B.A."/>
            <person name="Magnuson J.K."/>
            <person name="Henrissat B."/>
            <person name="Mortensen U.H."/>
            <person name="Larsen T.O."/>
            <person name="De vries R.P."/>
            <person name="Grigoriev I.V."/>
            <person name="Machida M."/>
            <person name="Baker S.E."/>
            <person name="Andersen M.R."/>
        </authorList>
    </citation>
    <scope>NUCLEOTIDE SEQUENCE [LARGE SCALE GENOMIC DNA]</scope>
    <source>
        <strain evidence="2 3">CBS 126849</strain>
    </source>
</reference>
<feature type="signal peptide" evidence="1">
    <location>
        <begin position="1"/>
        <end position="26"/>
    </location>
</feature>
<evidence type="ECO:0000313" key="3">
    <source>
        <dbReference type="Proteomes" id="UP000326799"/>
    </source>
</evidence>
<dbReference type="EMBL" id="ML734091">
    <property type="protein sequence ID" value="KAB8212661.1"/>
    <property type="molecule type" value="Genomic_DNA"/>
</dbReference>
<accession>A0A5N6E529</accession>
<proteinExistence type="predicted"/>
<feature type="chain" id="PRO_5025057580" evidence="1">
    <location>
        <begin position="27"/>
        <end position="55"/>
    </location>
</feature>
<dbReference type="AlphaFoldDB" id="A0A5N6E529"/>
<keyword evidence="3" id="KW-1185">Reference proteome</keyword>
<sequence length="55" mass="6347">MRPFPRGMCLVCYFQILCFLIHSALLRQKISQPPQPHLVVEQVHIVLPMAENCEA</sequence>
<dbReference type="Proteomes" id="UP000326799">
    <property type="component" value="Unassembled WGS sequence"/>
</dbReference>
<organism evidence="2 3">
    <name type="scientific">Aspergillus novoparasiticus</name>
    <dbReference type="NCBI Taxonomy" id="986946"/>
    <lineage>
        <taxon>Eukaryota</taxon>
        <taxon>Fungi</taxon>
        <taxon>Dikarya</taxon>
        <taxon>Ascomycota</taxon>
        <taxon>Pezizomycotina</taxon>
        <taxon>Eurotiomycetes</taxon>
        <taxon>Eurotiomycetidae</taxon>
        <taxon>Eurotiales</taxon>
        <taxon>Aspergillaceae</taxon>
        <taxon>Aspergillus</taxon>
        <taxon>Aspergillus subgen. Circumdati</taxon>
    </lineage>
</organism>